<dbReference type="GO" id="GO:0006508">
    <property type="term" value="P:proteolysis"/>
    <property type="evidence" value="ECO:0007669"/>
    <property type="project" value="UniProtKB-KW"/>
</dbReference>
<evidence type="ECO:0000256" key="2">
    <source>
        <dbReference type="ARBA" id="ARBA00022670"/>
    </source>
</evidence>
<feature type="region of interest" description="Disordered" evidence="6">
    <location>
        <begin position="260"/>
        <end position="293"/>
    </location>
</feature>
<sequence length="618" mass="69059">MDHRSQPNRNKCRDHLACANLKRLTTSQQIHIAFNRDAIWDDENHDTEGSHLPESVTDPTLHELLLPRRHNSNSDVAEFEQRDRRVVELLIAYSLLNLDKSRWLKLGLTVDTVSLRVTETLNSLERWKPHVSCSLASPDGEDDENVAVLSFGLLLMEMEAKRLAEPKEEDAEWGSDRPSRDGMLKRILEEWTGCVDDGYKDIATACLLFRQLSEKFYDPSLTQETRRTAAMYRYILAPLYRLVTSGFRAASELFGEFPRSAPSPSIPAPRTGQPASSSGLELFDGEERTTPNPQKVKNAEIFMEELEKFAETIELLTEKNPSALLWAPWRADKIRIMIIDTGIDKNDNIIEGALDDKRIQECCGFVNEPDAAPDPNDVQDKFGHGTHVARLVLNAAPSAEVFIAKIADDKTVNRTDLHRIARAIRWAIEKKVHIISMSLGLESSIRDTEIDAAIHAAVGLNISIFAAASNSGGNKPRAYPSSRKHGIICIHASDGVGNDGFISPTPLKNKDNFSTLGICIPSKWQGVESHISGTSFATPIAAALIANVLEFARHKCELSEHEQTVLHHYDGVCQILRLMVEKNAEARGGYDYIMPYHLWTAENSEANIIELIRECARG</sequence>
<dbReference type="Pfam" id="PF24476">
    <property type="entry name" value="DUF7580"/>
    <property type="match status" value="1"/>
</dbReference>
<feature type="active site" description="Charge relay system" evidence="5">
    <location>
        <position position="340"/>
    </location>
</feature>
<evidence type="ECO:0000256" key="6">
    <source>
        <dbReference type="SAM" id="MobiDB-lite"/>
    </source>
</evidence>
<evidence type="ECO:0000313" key="9">
    <source>
        <dbReference type="EMBL" id="KAF2179331.1"/>
    </source>
</evidence>
<dbReference type="GO" id="GO:0004252">
    <property type="term" value="F:serine-type endopeptidase activity"/>
    <property type="evidence" value="ECO:0007669"/>
    <property type="project" value="UniProtKB-UniRule"/>
</dbReference>
<keyword evidence="2 5" id="KW-0645">Protease</keyword>
<name>A0A6A6DIK8_9PEZI</name>
<accession>A0A6A6DIK8</accession>
<dbReference type="Proteomes" id="UP000800200">
    <property type="component" value="Unassembled WGS sequence"/>
</dbReference>
<dbReference type="PRINTS" id="PR00723">
    <property type="entry name" value="SUBTILISIN"/>
</dbReference>
<dbReference type="CDD" id="cd00306">
    <property type="entry name" value="Peptidases_S8_S53"/>
    <property type="match status" value="1"/>
</dbReference>
<evidence type="ECO:0000256" key="1">
    <source>
        <dbReference type="ARBA" id="ARBA00011073"/>
    </source>
</evidence>
<dbReference type="Gene3D" id="3.40.50.200">
    <property type="entry name" value="Peptidase S8/S53 domain"/>
    <property type="match status" value="1"/>
</dbReference>
<evidence type="ECO:0000313" key="10">
    <source>
        <dbReference type="Proteomes" id="UP000800200"/>
    </source>
</evidence>
<keyword evidence="10" id="KW-1185">Reference proteome</keyword>
<dbReference type="PANTHER" id="PTHR43806">
    <property type="entry name" value="PEPTIDASE S8"/>
    <property type="match status" value="1"/>
</dbReference>
<evidence type="ECO:0000256" key="5">
    <source>
        <dbReference type="PROSITE-ProRule" id="PRU01240"/>
    </source>
</evidence>
<proteinExistence type="inferred from homology"/>
<keyword evidence="3 5" id="KW-0378">Hydrolase</keyword>
<feature type="domain" description="Peptidase S8/S53" evidence="7">
    <location>
        <begin position="333"/>
        <end position="564"/>
    </location>
</feature>
<dbReference type="OrthoDB" id="206201at2759"/>
<dbReference type="PROSITE" id="PS00138">
    <property type="entry name" value="SUBTILASE_SER"/>
    <property type="match status" value="1"/>
</dbReference>
<dbReference type="AlphaFoldDB" id="A0A6A6DIK8"/>
<reference evidence="9" key="1">
    <citation type="journal article" date="2020" name="Stud. Mycol.">
        <title>101 Dothideomycetes genomes: a test case for predicting lifestyles and emergence of pathogens.</title>
        <authorList>
            <person name="Haridas S."/>
            <person name="Albert R."/>
            <person name="Binder M."/>
            <person name="Bloem J."/>
            <person name="Labutti K."/>
            <person name="Salamov A."/>
            <person name="Andreopoulos B."/>
            <person name="Baker S."/>
            <person name="Barry K."/>
            <person name="Bills G."/>
            <person name="Bluhm B."/>
            <person name="Cannon C."/>
            <person name="Castanera R."/>
            <person name="Culley D."/>
            <person name="Daum C."/>
            <person name="Ezra D."/>
            <person name="Gonzalez J."/>
            <person name="Henrissat B."/>
            <person name="Kuo A."/>
            <person name="Liang C."/>
            <person name="Lipzen A."/>
            <person name="Lutzoni F."/>
            <person name="Magnuson J."/>
            <person name="Mondo S."/>
            <person name="Nolan M."/>
            <person name="Ohm R."/>
            <person name="Pangilinan J."/>
            <person name="Park H.-J."/>
            <person name="Ramirez L."/>
            <person name="Alfaro M."/>
            <person name="Sun H."/>
            <person name="Tritt A."/>
            <person name="Yoshinaga Y."/>
            <person name="Zwiers L.-H."/>
            <person name="Turgeon B."/>
            <person name="Goodwin S."/>
            <person name="Spatafora J."/>
            <person name="Crous P."/>
            <person name="Grigoriev I."/>
        </authorList>
    </citation>
    <scope>NUCLEOTIDE SEQUENCE</scope>
    <source>
        <strain evidence="9">CBS 207.26</strain>
    </source>
</reference>
<dbReference type="InterPro" id="IPR056002">
    <property type="entry name" value="DUF7580"/>
</dbReference>
<feature type="active site" description="Charge relay system" evidence="5">
    <location>
        <position position="535"/>
    </location>
</feature>
<organism evidence="9 10">
    <name type="scientific">Zopfia rhizophila CBS 207.26</name>
    <dbReference type="NCBI Taxonomy" id="1314779"/>
    <lineage>
        <taxon>Eukaryota</taxon>
        <taxon>Fungi</taxon>
        <taxon>Dikarya</taxon>
        <taxon>Ascomycota</taxon>
        <taxon>Pezizomycotina</taxon>
        <taxon>Dothideomycetes</taxon>
        <taxon>Dothideomycetes incertae sedis</taxon>
        <taxon>Zopfiaceae</taxon>
        <taxon>Zopfia</taxon>
    </lineage>
</organism>
<dbReference type="PROSITE" id="PS51892">
    <property type="entry name" value="SUBTILASE"/>
    <property type="match status" value="1"/>
</dbReference>
<dbReference type="Pfam" id="PF00082">
    <property type="entry name" value="Peptidase_S8"/>
    <property type="match status" value="1"/>
</dbReference>
<evidence type="ECO:0000256" key="3">
    <source>
        <dbReference type="ARBA" id="ARBA00022801"/>
    </source>
</evidence>
<protein>
    <submittedName>
        <fullName evidence="9">Subtilisin-like protein</fullName>
    </submittedName>
</protein>
<keyword evidence="4 5" id="KW-0720">Serine protease</keyword>
<evidence type="ECO:0000256" key="4">
    <source>
        <dbReference type="ARBA" id="ARBA00022825"/>
    </source>
</evidence>
<feature type="domain" description="DUF7580" evidence="8">
    <location>
        <begin position="7"/>
        <end position="240"/>
    </location>
</feature>
<dbReference type="InterPro" id="IPR015500">
    <property type="entry name" value="Peptidase_S8_subtilisin-rel"/>
</dbReference>
<dbReference type="InterPro" id="IPR000209">
    <property type="entry name" value="Peptidase_S8/S53_dom"/>
</dbReference>
<dbReference type="SUPFAM" id="SSF52743">
    <property type="entry name" value="Subtilisin-like"/>
    <property type="match status" value="1"/>
</dbReference>
<evidence type="ECO:0000259" key="8">
    <source>
        <dbReference type="Pfam" id="PF24476"/>
    </source>
</evidence>
<comment type="similarity">
    <text evidence="1 5">Belongs to the peptidase S8 family.</text>
</comment>
<dbReference type="EMBL" id="ML994667">
    <property type="protein sequence ID" value="KAF2179331.1"/>
    <property type="molecule type" value="Genomic_DNA"/>
</dbReference>
<dbReference type="PANTHER" id="PTHR43806:SF11">
    <property type="entry name" value="CEREVISIN-RELATED"/>
    <property type="match status" value="1"/>
</dbReference>
<dbReference type="InterPro" id="IPR023828">
    <property type="entry name" value="Peptidase_S8_Ser-AS"/>
</dbReference>
<gene>
    <name evidence="9" type="ORF">K469DRAFT_301249</name>
</gene>
<evidence type="ECO:0000259" key="7">
    <source>
        <dbReference type="Pfam" id="PF00082"/>
    </source>
</evidence>
<dbReference type="InterPro" id="IPR036852">
    <property type="entry name" value="Peptidase_S8/S53_dom_sf"/>
</dbReference>
<feature type="active site" description="Charge relay system" evidence="5">
    <location>
        <position position="384"/>
    </location>
</feature>
<dbReference type="InterPro" id="IPR050131">
    <property type="entry name" value="Peptidase_S8_subtilisin-like"/>
</dbReference>